<organism evidence="1 2">
    <name type="scientific">Blautia intestinihominis</name>
    <dbReference type="NCBI Taxonomy" id="3133152"/>
    <lineage>
        <taxon>Bacteria</taxon>
        <taxon>Bacillati</taxon>
        <taxon>Bacillota</taxon>
        <taxon>Clostridia</taxon>
        <taxon>Lachnospirales</taxon>
        <taxon>Lachnospiraceae</taxon>
        <taxon>Blautia</taxon>
    </lineage>
</organism>
<proteinExistence type="predicted"/>
<sequence length="93" mass="10826">MEQSTARQPHRLVLENRKKSMISGVQDVQSFHEQEILLLTEEGKLQIKGEGLHVKRLNLEKGEADIEGKINSLIYLSRNTPKKDEKLLKRMFR</sequence>
<keyword evidence="2" id="KW-1185">Reference proteome</keyword>
<dbReference type="InterPro" id="IPR012504">
    <property type="entry name" value="Spore_YabP"/>
</dbReference>
<name>A0ABV1AM16_9FIRM</name>
<reference evidence="1 2" key="1">
    <citation type="submission" date="2024-03" db="EMBL/GenBank/DDBJ databases">
        <title>Human intestinal bacterial collection.</title>
        <authorList>
            <person name="Pauvert C."/>
            <person name="Hitch T.C.A."/>
            <person name="Clavel T."/>
        </authorList>
    </citation>
    <scope>NUCLEOTIDE SEQUENCE [LARGE SCALE GENOMIC DNA]</scope>
    <source>
        <strain evidence="1 2">CLA-AA-H95</strain>
    </source>
</reference>
<dbReference type="InterPro" id="IPR038705">
    <property type="entry name" value="YabP_sf"/>
</dbReference>
<dbReference type="Pfam" id="PF07873">
    <property type="entry name" value="YabP"/>
    <property type="match status" value="1"/>
</dbReference>
<dbReference type="NCBIfam" id="TIGR02892">
    <property type="entry name" value="spore_yabP"/>
    <property type="match status" value="1"/>
</dbReference>
<dbReference type="Proteomes" id="UP001446032">
    <property type="component" value="Unassembled WGS sequence"/>
</dbReference>
<gene>
    <name evidence="1" type="primary">yabP</name>
    <name evidence="1" type="ORF">WMO75_10695</name>
</gene>
<dbReference type="InterPro" id="IPR022476">
    <property type="entry name" value="Spore_YabP/YqfC"/>
</dbReference>
<accession>A0ABV1AM16</accession>
<protein>
    <submittedName>
        <fullName evidence="1">Sporulation protein YabP</fullName>
    </submittedName>
</protein>
<dbReference type="PIRSF" id="PIRSF011576">
    <property type="entry name" value="YabP"/>
    <property type="match status" value="1"/>
</dbReference>
<evidence type="ECO:0000313" key="2">
    <source>
        <dbReference type="Proteomes" id="UP001446032"/>
    </source>
</evidence>
<comment type="caution">
    <text evidence="1">The sequence shown here is derived from an EMBL/GenBank/DDBJ whole genome shotgun (WGS) entry which is preliminary data.</text>
</comment>
<evidence type="ECO:0000313" key="1">
    <source>
        <dbReference type="EMBL" id="MEQ2358796.1"/>
    </source>
</evidence>
<dbReference type="EMBL" id="JBBMEI010000031">
    <property type="protein sequence ID" value="MEQ2358796.1"/>
    <property type="molecule type" value="Genomic_DNA"/>
</dbReference>
<dbReference type="Gene3D" id="2.60.40.2000">
    <property type="match status" value="1"/>
</dbReference>
<dbReference type="RefSeq" id="WP_022214787.1">
    <property type="nucleotide sequence ID" value="NZ_JBBMEI010000031.1"/>
</dbReference>